<sequence>MANALYDKGRDKFLNGDIDYTADTLRVYLIDTDDYTVDLVNHEFLSEVAAGSRVAYAVLAGKSTAAGVADATDTVLSSVTGDQSEALLLCKYTGTDSTSALFGWIDTATGLPVTPNGGDITITWDDGANKIFKL</sequence>
<name>X0VCT4_9ZZZZ</name>
<gene>
    <name evidence="1" type="ORF">S01H1_20036</name>
</gene>
<dbReference type="EMBL" id="BARS01010903">
    <property type="protein sequence ID" value="GAF98380.1"/>
    <property type="molecule type" value="Genomic_DNA"/>
</dbReference>
<proteinExistence type="predicted"/>
<comment type="caution">
    <text evidence="1">The sequence shown here is derived from an EMBL/GenBank/DDBJ whole genome shotgun (WGS) entry which is preliminary data.</text>
</comment>
<reference evidence="1" key="1">
    <citation type="journal article" date="2014" name="Front. Microbiol.">
        <title>High frequency of phylogenetically diverse reductive dehalogenase-homologous genes in deep subseafloor sedimentary metagenomes.</title>
        <authorList>
            <person name="Kawai M."/>
            <person name="Futagami T."/>
            <person name="Toyoda A."/>
            <person name="Takaki Y."/>
            <person name="Nishi S."/>
            <person name="Hori S."/>
            <person name="Arai W."/>
            <person name="Tsubouchi T."/>
            <person name="Morono Y."/>
            <person name="Uchiyama I."/>
            <person name="Ito T."/>
            <person name="Fujiyama A."/>
            <person name="Inagaki F."/>
            <person name="Takami H."/>
        </authorList>
    </citation>
    <scope>NUCLEOTIDE SEQUENCE</scope>
    <source>
        <strain evidence="1">Expedition CK06-06</strain>
    </source>
</reference>
<organism evidence="1">
    <name type="scientific">marine sediment metagenome</name>
    <dbReference type="NCBI Taxonomy" id="412755"/>
    <lineage>
        <taxon>unclassified sequences</taxon>
        <taxon>metagenomes</taxon>
        <taxon>ecological metagenomes</taxon>
    </lineage>
</organism>
<protein>
    <submittedName>
        <fullName evidence="1">Uncharacterized protein</fullName>
    </submittedName>
</protein>
<accession>X0VCT4</accession>
<dbReference type="AlphaFoldDB" id="X0VCT4"/>
<evidence type="ECO:0000313" key="1">
    <source>
        <dbReference type="EMBL" id="GAF98380.1"/>
    </source>
</evidence>